<sequence>MNIIDRYLGRTIIHTTLSVLGILLILFALIQLISETRDIGTGHYTLTSAFSYVLLTLPSQFYNFFPIAILLGSILGLNVLSKHSELMILHANGVSLYQMAWSLIKATLWMVFITVLIGEGLAPHAARLAESHKFFLTTKGQTLTTQQGSVWIRDGHNFIYIQSILDPTHLNHVNCYQFDDDNNLLKASFAKQVNYKAKAWHAYDIATSLITLNKVKKKFIAHEIWPFSFSPKLLTISIIKPEEMSLRQLHEYIHYRKKNHLNTSPYSFAFWKRIVEPISLWVMMCLAIPFSFKHLRTLATSLKTLAGITIGFSFYLLNNFLGPFAIVYQWPPFLAALLPLFIFMLIAILLMHWTR</sequence>
<dbReference type="PANTHER" id="PTHR33529">
    <property type="entry name" value="SLR0882 PROTEIN-RELATED"/>
    <property type="match status" value="1"/>
</dbReference>
<evidence type="ECO:0000256" key="5">
    <source>
        <dbReference type="ARBA" id="ARBA00022692"/>
    </source>
</evidence>
<dbReference type="OrthoDB" id="9776227at2"/>
<comment type="similarity">
    <text evidence="3">Belongs to the LptF/LptG family.</text>
</comment>
<comment type="function">
    <text evidence="1">Part of the ABC transporter complex LptBFG involved in the translocation of lipopolysaccharide (LPS) from the inner membrane to the outer membrane.</text>
</comment>
<proteinExistence type="inferred from homology"/>
<feature type="transmembrane region" description="Helical" evidence="9">
    <location>
        <begin position="304"/>
        <end position="327"/>
    </location>
</feature>
<dbReference type="GO" id="GO:0055085">
    <property type="term" value="P:transmembrane transport"/>
    <property type="evidence" value="ECO:0007669"/>
    <property type="project" value="InterPro"/>
</dbReference>
<evidence type="ECO:0000256" key="6">
    <source>
        <dbReference type="ARBA" id="ARBA00022989"/>
    </source>
</evidence>
<feature type="transmembrane region" description="Helical" evidence="9">
    <location>
        <begin position="100"/>
        <end position="118"/>
    </location>
</feature>
<gene>
    <name evidence="10" type="ORF">RICGR_1160</name>
</gene>
<dbReference type="GO" id="GO:0043190">
    <property type="term" value="C:ATP-binding cassette (ABC) transporter complex"/>
    <property type="evidence" value="ECO:0007669"/>
    <property type="project" value="InterPro"/>
</dbReference>
<reference evidence="10" key="2">
    <citation type="submission" date="2007-10" db="EMBL/GenBank/DDBJ databases">
        <authorList>
            <person name="Myers G.S."/>
        </authorList>
    </citation>
    <scope>NUCLEOTIDE SEQUENCE [LARGE SCALE GENOMIC DNA]</scope>
</reference>
<dbReference type="NCBIfam" id="TIGR04408">
    <property type="entry name" value="LptG_lptG"/>
    <property type="match status" value="1"/>
</dbReference>
<evidence type="ECO:0000256" key="3">
    <source>
        <dbReference type="ARBA" id="ARBA00007725"/>
    </source>
</evidence>
<dbReference type="InterPro" id="IPR030923">
    <property type="entry name" value="LptG"/>
</dbReference>
<comment type="subcellular location">
    <subcellularLocation>
        <location evidence="2">Cell membrane</location>
        <topology evidence="2">Multi-pass membrane protein</topology>
    </subcellularLocation>
</comment>
<keyword evidence="11" id="KW-1185">Reference proteome</keyword>
<dbReference type="Proteomes" id="UP000054075">
    <property type="component" value="Unassembled WGS sequence"/>
</dbReference>
<evidence type="ECO:0000313" key="10">
    <source>
        <dbReference type="EMBL" id="EDP46955.1"/>
    </source>
</evidence>
<reference evidence="10" key="1">
    <citation type="submission" date="2006-04" db="EMBL/GenBank/DDBJ databases">
        <authorList>
            <person name="Seshadri R."/>
            <person name="Federici B.A."/>
        </authorList>
    </citation>
    <scope>NUCLEOTIDE SEQUENCE [LARGE SCALE GENOMIC DNA]</scope>
</reference>
<dbReference type="RefSeq" id="WP_006035919.1">
    <property type="nucleotide sequence ID" value="NZ_AAQJ02000001.1"/>
</dbReference>
<comment type="caution">
    <text evidence="10">The sequence shown here is derived from an EMBL/GenBank/DDBJ whole genome shotgun (WGS) entry which is preliminary data.</text>
</comment>
<feature type="transmembrane region" description="Helical" evidence="9">
    <location>
        <begin position="61"/>
        <end position="80"/>
    </location>
</feature>
<dbReference type="GO" id="GO:0015920">
    <property type="term" value="P:lipopolysaccharide transport"/>
    <property type="evidence" value="ECO:0007669"/>
    <property type="project" value="TreeGrafter"/>
</dbReference>
<feature type="transmembrane region" description="Helical" evidence="9">
    <location>
        <begin position="333"/>
        <end position="353"/>
    </location>
</feature>
<keyword evidence="6 9" id="KW-1133">Transmembrane helix</keyword>
<dbReference type="InterPro" id="IPR005495">
    <property type="entry name" value="LptG/LptF_permease"/>
</dbReference>
<keyword evidence="5 9" id="KW-0812">Transmembrane</keyword>
<feature type="transmembrane region" description="Helical" evidence="9">
    <location>
        <begin position="12"/>
        <end position="33"/>
    </location>
</feature>
<dbReference type="EMBL" id="AAQJ02000001">
    <property type="protein sequence ID" value="EDP46955.1"/>
    <property type="molecule type" value="Genomic_DNA"/>
</dbReference>
<evidence type="ECO:0000256" key="1">
    <source>
        <dbReference type="ARBA" id="ARBA00002265"/>
    </source>
</evidence>
<evidence type="ECO:0000256" key="2">
    <source>
        <dbReference type="ARBA" id="ARBA00004651"/>
    </source>
</evidence>
<name>A8PNZ7_9COXI</name>
<accession>A8PNZ7</accession>
<organism evidence="10 11">
    <name type="scientific">Rickettsiella grylli</name>
    <dbReference type="NCBI Taxonomy" id="59196"/>
    <lineage>
        <taxon>Bacteria</taxon>
        <taxon>Pseudomonadati</taxon>
        <taxon>Pseudomonadota</taxon>
        <taxon>Gammaproteobacteria</taxon>
        <taxon>Legionellales</taxon>
        <taxon>Coxiellaceae</taxon>
        <taxon>Rickettsiella</taxon>
    </lineage>
</organism>
<feature type="transmembrane region" description="Helical" evidence="9">
    <location>
        <begin position="274"/>
        <end position="292"/>
    </location>
</feature>
<keyword evidence="7 9" id="KW-0472">Membrane</keyword>
<evidence type="ECO:0000256" key="4">
    <source>
        <dbReference type="ARBA" id="ARBA00022475"/>
    </source>
</evidence>
<keyword evidence="4" id="KW-1003">Cell membrane</keyword>
<evidence type="ECO:0000256" key="7">
    <source>
        <dbReference type="ARBA" id="ARBA00023136"/>
    </source>
</evidence>
<protein>
    <submittedName>
        <fullName evidence="10">Permease</fullName>
    </submittedName>
</protein>
<evidence type="ECO:0000313" key="11">
    <source>
        <dbReference type="Proteomes" id="UP000054075"/>
    </source>
</evidence>
<dbReference type="AlphaFoldDB" id="A8PNZ7"/>
<dbReference type="PANTHER" id="PTHR33529:SF2">
    <property type="entry name" value="LIPOPOLYSACCHARIDE EXPORT SYSTEM PERMEASE PROTEIN LPTG"/>
    <property type="match status" value="1"/>
</dbReference>
<evidence type="ECO:0000256" key="8">
    <source>
        <dbReference type="ARBA" id="ARBA00026081"/>
    </source>
</evidence>
<dbReference type="eggNOG" id="COG0795">
    <property type="taxonomic scope" value="Bacteria"/>
</dbReference>
<dbReference type="Pfam" id="PF03739">
    <property type="entry name" value="LptF_LptG"/>
    <property type="match status" value="1"/>
</dbReference>
<comment type="subunit">
    <text evidence="8">Component of the lipopolysaccharide transport and assembly complex. The LptBFG transporter is composed of two ATP-binding proteins (LptB) and two transmembrane proteins (LptF and LptG).</text>
</comment>
<evidence type="ECO:0000256" key="9">
    <source>
        <dbReference type="SAM" id="Phobius"/>
    </source>
</evidence>
<dbReference type="STRING" id="59196.RICGR_1160"/>